<evidence type="ECO:0000313" key="2">
    <source>
        <dbReference type="Proteomes" id="UP000183299"/>
    </source>
</evidence>
<organism evidence="1 2">
    <name type="scientific">Celeribacter halophilus</name>
    <dbReference type="NCBI Taxonomy" id="576117"/>
    <lineage>
        <taxon>Bacteria</taxon>
        <taxon>Pseudomonadati</taxon>
        <taxon>Pseudomonadota</taxon>
        <taxon>Alphaproteobacteria</taxon>
        <taxon>Rhodobacterales</taxon>
        <taxon>Roseobacteraceae</taxon>
        <taxon>Celeribacter</taxon>
    </lineage>
</organism>
<keyword evidence="2" id="KW-1185">Reference proteome</keyword>
<dbReference type="InterPro" id="IPR011231">
    <property type="entry name" value="Phage_VT1-Sakai_H0018"/>
</dbReference>
<dbReference type="Pfam" id="PF09956">
    <property type="entry name" value="Phage_cement_2"/>
    <property type="match status" value="1"/>
</dbReference>
<dbReference type="Proteomes" id="UP000183299">
    <property type="component" value="Unassembled WGS sequence"/>
</dbReference>
<dbReference type="EMBL" id="FORY01000034">
    <property type="protein sequence ID" value="SFK12483.1"/>
    <property type="molecule type" value="Genomic_DNA"/>
</dbReference>
<dbReference type="STRING" id="576117.SAMN04488138_13411"/>
<reference evidence="1 2" key="1">
    <citation type="submission" date="2016-10" db="EMBL/GenBank/DDBJ databases">
        <authorList>
            <person name="de Groot N.N."/>
        </authorList>
    </citation>
    <scope>NUCLEOTIDE SEQUENCE [LARGE SCALE GENOMIC DNA]</scope>
    <source>
        <strain evidence="1 2">CGMCC 1.8891</strain>
    </source>
</reference>
<evidence type="ECO:0000313" key="1">
    <source>
        <dbReference type="EMBL" id="SFK12483.1"/>
    </source>
</evidence>
<dbReference type="PIRSF" id="PIRSF030771">
    <property type="entry name" value="UCP030771"/>
    <property type="match status" value="1"/>
</dbReference>
<gene>
    <name evidence="1" type="ORF">SAMN04488138_13411</name>
</gene>
<proteinExistence type="predicted"/>
<protein>
    <submittedName>
        <fullName evidence="1">Predicted phage recombinase, RecA/RadA family</fullName>
    </submittedName>
</protein>
<accession>A0A1I3WYP2</accession>
<sequence>MKNYIAKGDTITFTAAADVSSGTGVLIGTLVGIATGDVASGEEGEAKLSGVFSHAKAASQAWTVGAKVYWDDTNKVFTTTATSNTLAGVAYEAVAGGASDTTGKVRLNGVVA</sequence>
<dbReference type="OrthoDB" id="5365964at2"/>
<dbReference type="RefSeq" id="WP_066598883.1">
    <property type="nucleotide sequence ID" value="NZ_FORY01000034.1"/>
</dbReference>
<dbReference type="AlphaFoldDB" id="A0A1I3WYP2"/>
<name>A0A1I3WYP2_9RHOB</name>